<sequence length="362" mass="38502">MNTHFRLRTIALAASATLVLASCSLLGSDDDSDGDDVQRGESLKGTTVVLATHESFALPEGLIKGFEAETGITLKVRPSGDAGELTTSLVLSKSKPFADVAFGVDNTFATRAVGEGVFAEYQPTLPNGAEELELDGDAADVLTPIDHASVCVNVDDAWFAENDRLAPQNLDDLADPAFKDLLVLPGATTSSPGLAFLLATIAEYGEDGWQGYWSRLMENGAKLADGWTEAYSAGFTGAGKGDRPIVVSYDTSPAFTIDEKSGDSTTSALLNTCFRQVEYAGVLANAKNPAAAEKVVDFLLSPEVQAVIPENMYVFPADGDVELPAEWAKFAKPATDPLAVSADDIDEHRQAWLTEWTDLVTR</sequence>
<organism evidence="3 4">
    <name type="scientific">Nocardioides dubius</name>
    <dbReference type="NCBI Taxonomy" id="317019"/>
    <lineage>
        <taxon>Bacteria</taxon>
        <taxon>Bacillati</taxon>
        <taxon>Actinomycetota</taxon>
        <taxon>Actinomycetes</taxon>
        <taxon>Propionibacteriales</taxon>
        <taxon>Nocardioidaceae</taxon>
        <taxon>Nocardioides</taxon>
    </lineage>
</organism>
<dbReference type="NCBIfam" id="TIGR01254">
    <property type="entry name" value="sfuA"/>
    <property type="match status" value="1"/>
</dbReference>
<protein>
    <submittedName>
        <fullName evidence="3">Thiamine ABC transporter substrate-binding protein</fullName>
    </submittedName>
</protein>
<reference evidence="4" key="1">
    <citation type="journal article" date="2019" name="Int. J. Syst. Evol. Microbiol.">
        <title>The Global Catalogue of Microorganisms (GCM) 10K type strain sequencing project: providing services to taxonomists for standard genome sequencing and annotation.</title>
        <authorList>
            <consortium name="The Broad Institute Genomics Platform"/>
            <consortium name="The Broad Institute Genome Sequencing Center for Infectious Disease"/>
            <person name="Wu L."/>
            <person name="Ma J."/>
        </authorList>
    </citation>
    <scope>NUCLEOTIDE SEQUENCE [LARGE SCALE GENOMIC DNA]</scope>
    <source>
        <strain evidence="4">JCM 13008</strain>
    </source>
</reference>
<dbReference type="EMBL" id="BAAALG010000006">
    <property type="protein sequence ID" value="GAA1099589.1"/>
    <property type="molecule type" value="Genomic_DNA"/>
</dbReference>
<feature type="chain" id="PRO_5047279076" evidence="2">
    <location>
        <begin position="22"/>
        <end position="362"/>
    </location>
</feature>
<dbReference type="Gene3D" id="3.40.190.10">
    <property type="entry name" value="Periplasmic binding protein-like II"/>
    <property type="match status" value="2"/>
</dbReference>
<name>A0ABP4E9S0_9ACTN</name>
<dbReference type="InterPro" id="IPR005948">
    <property type="entry name" value="ThiB-like"/>
</dbReference>
<evidence type="ECO:0000256" key="2">
    <source>
        <dbReference type="SAM" id="SignalP"/>
    </source>
</evidence>
<gene>
    <name evidence="3" type="ORF">GCM10009668_16650</name>
</gene>
<keyword evidence="4" id="KW-1185">Reference proteome</keyword>
<accession>A0ABP4E9S0</accession>
<dbReference type="SUPFAM" id="SSF53850">
    <property type="entry name" value="Periplasmic binding protein-like II"/>
    <property type="match status" value="1"/>
</dbReference>
<comment type="caution">
    <text evidence="3">The sequence shown here is derived from an EMBL/GenBank/DDBJ whole genome shotgun (WGS) entry which is preliminary data.</text>
</comment>
<dbReference type="PROSITE" id="PS51257">
    <property type="entry name" value="PROKAR_LIPOPROTEIN"/>
    <property type="match status" value="1"/>
</dbReference>
<dbReference type="PANTHER" id="PTHR30006:SF2">
    <property type="entry name" value="ABC TRANSPORTER SUBSTRATE-BINDING PROTEIN"/>
    <property type="match status" value="1"/>
</dbReference>
<evidence type="ECO:0000313" key="4">
    <source>
        <dbReference type="Proteomes" id="UP001501581"/>
    </source>
</evidence>
<dbReference type="PANTHER" id="PTHR30006">
    <property type="entry name" value="THIAMINE-BINDING PERIPLASMIC PROTEIN-RELATED"/>
    <property type="match status" value="1"/>
</dbReference>
<evidence type="ECO:0000256" key="1">
    <source>
        <dbReference type="ARBA" id="ARBA00022729"/>
    </source>
</evidence>
<dbReference type="Pfam" id="PF13343">
    <property type="entry name" value="SBP_bac_6"/>
    <property type="match status" value="1"/>
</dbReference>
<keyword evidence="1 2" id="KW-0732">Signal</keyword>
<feature type="signal peptide" evidence="2">
    <location>
        <begin position="1"/>
        <end position="21"/>
    </location>
</feature>
<evidence type="ECO:0000313" key="3">
    <source>
        <dbReference type="EMBL" id="GAA1099589.1"/>
    </source>
</evidence>
<proteinExistence type="predicted"/>
<dbReference type="Proteomes" id="UP001501581">
    <property type="component" value="Unassembled WGS sequence"/>
</dbReference>
<dbReference type="RefSeq" id="WP_343993257.1">
    <property type="nucleotide sequence ID" value="NZ_BAAALG010000006.1"/>
</dbReference>